<sequence>MPVRARTLSTASVACVGRSTGRSAFKRDRLWQLNRLRTGSGSLSSSVKLGGSRIELRVCYALNESEVPPELAAADDALGNRAGGHLMPARAVVCCLRHGELDASQSIFHERVQSPYTTFASCPMTDSWNVQARRNQGVCSRKWFRCCKPSRLNLLWPICFTRRGPSARNRRRSPSKCRLKGRTVRHQAAAVPLQRGLGHEIEEPRRPTIK</sequence>
<dbReference type="RefSeq" id="XP_062649582.1">
    <property type="nucleotide sequence ID" value="XM_062797411.1"/>
</dbReference>
<evidence type="ECO:0000313" key="2">
    <source>
        <dbReference type="Proteomes" id="UP001302602"/>
    </source>
</evidence>
<keyword evidence="2" id="KW-1185">Reference proteome</keyword>
<reference evidence="1" key="2">
    <citation type="submission" date="2023-05" db="EMBL/GenBank/DDBJ databases">
        <authorList>
            <consortium name="Lawrence Berkeley National Laboratory"/>
            <person name="Steindorff A."/>
            <person name="Hensen N."/>
            <person name="Bonometti L."/>
            <person name="Westerberg I."/>
            <person name="Brannstrom I.O."/>
            <person name="Guillou S."/>
            <person name="Cros-Aarteil S."/>
            <person name="Calhoun S."/>
            <person name="Haridas S."/>
            <person name="Kuo A."/>
            <person name="Mondo S."/>
            <person name="Pangilinan J."/>
            <person name="Riley R."/>
            <person name="Labutti K."/>
            <person name="Andreopoulos B."/>
            <person name="Lipzen A."/>
            <person name="Chen C."/>
            <person name="Yanf M."/>
            <person name="Daum C."/>
            <person name="Ng V."/>
            <person name="Clum A."/>
            <person name="Ohm R."/>
            <person name="Martin F."/>
            <person name="Silar P."/>
            <person name="Natvig D."/>
            <person name="Lalanne C."/>
            <person name="Gautier V."/>
            <person name="Ament-Velasquez S.L."/>
            <person name="Kruys A."/>
            <person name="Hutchinson M.I."/>
            <person name="Powell A.J."/>
            <person name="Barry K."/>
            <person name="Miller A.N."/>
            <person name="Grigoriev I.V."/>
            <person name="Debuchy R."/>
            <person name="Gladieux P."/>
            <person name="Thoren M.H."/>
            <person name="Johannesson H."/>
        </authorList>
    </citation>
    <scope>NUCLEOTIDE SEQUENCE</scope>
    <source>
        <strain evidence="1">CBS 731.68</strain>
    </source>
</reference>
<reference evidence="1" key="1">
    <citation type="journal article" date="2023" name="Mol. Phylogenet. Evol.">
        <title>Genome-scale phylogeny and comparative genomics of the fungal order Sordariales.</title>
        <authorList>
            <person name="Hensen N."/>
            <person name="Bonometti L."/>
            <person name="Westerberg I."/>
            <person name="Brannstrom I.O."/>
            <person name="Guillou S."/>
            <person name="Cros-Aarteil S."/>
            <person name="Calhoun S."/>
            <person name="Haridas S."/>
            <person name="Kuo A."/>
            <person name="Mondo S."/>
            <person name="Pangilinan J."/>
            <person name="Riley R."/>
            <person name="LaButti K."/>
            <person name="Andreopoulos B."/>
            <person name="Lipzen A."/>
            <person name="Chen C."/>
            <person name="Yan M."/>
            <person name="Daum C."/>
            <person name="Ng V."/>
            <person name="Clum A."/>
            <person name="Steindorff A."/>
            <person name="Ohm R.A."/>
            <person name="Martin F."/>
            <person name="Silar P."/>
            <person name="Natvig D.O."/>
            <person name="Lalanne C."/>
            <person name="Gautier V."/>
            <person name="Ament-Velasquez S.L."/>
            <person name="Kruys A."/>
            <person name="Hutchinson M.I."/>
            <person name="Powell A.J."/>
            <person name="Barry K."/>
            <person name="Miller A.N."/>
            <person name="Grigoriev I.V."/>
            <person name="Debuchy R."/>
            <person name="Gladieux P."/>
            <person name="Hiltunen Thoren M."/>
            <person name="Johannesson H."/>
        </authorList>
    </citation>
    <scope>NUCLEOTIDE SEQUENCE</scope>
    <source>
        <strain evidence="1">CBS 731.68</strain>
    </source>
</reference>
<dbReference type="GeneID" id="87834184"/>
<gene>
    <name evidence="1" type="ORF">N657DRAFT_708913</name>
</gene>
<dbReference type="EMBL" id="MU853225">
    <property type="protein sequence ID" value="KAK4125811.1"/>
    <property type="molecule type" value="Genomic_DNA"/>
</dbReference>
<comment type="caution">
    <text evidence="1">The sequence shown here is derived from an EMBL/GenBank/DDBJ whole genome shotgun (WGS) entry which is preliminary data.</text>
</comment>
<organism evidence="1 2">
    <name type="scientific">Parathielavia appendiculata</name>
    <dbReference type="NCBI Taxonomy" id="2587402"/>
    <lineage>
        <taxon>Eukaryota</taxon>
        <taxon>Fungi</taxon>
        <taxon>Dikarya</taxon>
        <taxon>Ascomycota</taxon>
        <taxon>Pezizomycotina</taxon>
        <taxon>Sordariomycetes</taxon>
        <taxon>Sordariomycetidae</taxon>
        <taxon>Sordariales</taxon>
        <taxon>Chaetomiaceae</taxon>
        <taxon>Parathielavia</taxon>
    </lineage>
</organism>
<proteinExistence type="predicted"/>
<dbReference type="Proteomes" id="UP001302602">
    <property type="component" value="Unassembled WGS sequence"/>
</dbReference>
<dbReference type="AlphaFoldDB" id="A0AAN6Z5B6"/>
<accession>A0AAN6Z5B6</accession>
<name>A0AAN6Z5B6_9PEZI</name>
<evidence type="ECO:0000313" key="1">
    <source>
        <dbReference type="EMBL" id="KAK4125811.1"/>
    </source>
</evidence>
<protein>
    <submittedName>
        <fullName evidence="1">Uncharacterized protein</fullName>
    </submittedName>
</protein>